<dbReference type="SMART" id="SM00530">
    <property type="entry name" value="HTH_XRE"/>
    <property type="match status" value="1"/>
</dbReference>
<dbReference type="AlphaFoldDB" id="A0A1Q4UY32"/>
<dbReference type="Pfam" id="PF19054">
    <property type="entry name" value="DUF5753"/>
    <property type="match status" value="1"/>
</dbReference>
<dbReference type="Pfam" id="PF13560">
    <property type="entry name" value="HTH_31"/>
    <property type="match status" value="1"/>
</dbReference>
<evidence type="ECO:0000313" key="2">
    <source>
        <dbReference type="EMBL" id="OKH90455.1"/>
    </source>
</evidence>
<dbReference type="STRING" id="1048205.AB852_35390"/>
<accession>A0A1Q4UY32</accession>
<dbReference type="Proteomes" id="UP000186455">
    <property type="component" value="Unassembled WGS sequence"/>
</dbReference>
<proteinExistence type="predicted"/>
<dbReference type="SUPFAM" id="SSF47413">
    <property type="entry name" value="lambda repressor-like DNA-binding domains"/>
    <property type="match status" value="1"/>
</dbReference>
<dbReference type="InterPro" id="IPR001387">
    <property type="entry name" value="Cro/C1-type_HTH"/>
</dbReference>
<dbReference type="RefSeq" id="WP_073795445.1">
    <property type="nucleotide sequence ID" value="NZ_LFBV01000012.1"/>
</dbReference>
<comment type="caution">
    <text evidence="2">The sequence shown here is derived from an EMBL/GenBank/DDBJ whole genome shotgun (WGS) entry which is preliminary data.</text>
</comment>
<dbReference type="Gene3D" id="1.10.260.40">
    <property type="entry name" value="lambda repressor-like DNA-binding domains"/>
    <property type="match status" value="1"/>
</dbReference>
<dbReference type="InterPro" id="IPR010982">
    <property type="entry name" value="Lambda_DNA-bd_dom_sf"/>
</dbReference>
<name>A0A1Q4UY32_9ACTN</name>
<dbReference type="InterPro" id="IPR043917">
    <property type="entry name" value="DUF5753"/>
</dbReference>
<organism evidence="2 3">
    <name type="scientific">Streptomyces uncialis</name>
    <dbReference type="NCBI Taxonomy" id="1048205"/>
    <lineage>
        <taxon>Bacteria</taxon>
        <taxon>Bacillati</taxon>
        <taxon>Actinomycetota</taxon>
        <taxon>Actinomycetes</taxon>
        <taxon>Kitasatosporales</taxon>
        <taxon>Streptomycetaceae</taxon>
        <taxon>Streptomyces</taxon>
    </lineage>
</organism>
<keyword evidence="3" id="KW-1185">Reference proteome</keyword>
<dbReference type="GO" id="GO:0003677">
    <property type="term" value="F:DNA binding"/>
    <property type="evidence" value="ECO:0007669"/>
    <property type="project" value="InterPro"/>
</dbReference>
<sequence length="272" mass="30224">MDDDTPQTPLTPVEQFGVHVREMRTARKMGVRGLGKAIGCSGAYVSKVETAKLVPNMRFAEGCDRVFGTGTLLAHQLRRALEGDHPDWFEPYTQRERKAAQIFDYSTMFVPGLFQTPDYARALYRAGAPRLSGAAIESRLEARMRRHEVLERDNPAEVWAILYEAAVRTLVGSRRVMAQQLERLVAEADAPNVTIQFIPFDVVPAIGTAFTLLTFERGSTVLHVEGPQGGRPLDTPKAVKTGVAIFDRLRAEALGHDASVAHIQEIHKEYAR</sequence>
<evidence type="ECO:0000313" key="3">
    <source>
        <dbReference type="Proteomes" id="UP000186455"/>
    </source>
</evidence>
<feature type="domain" description="HTH cro/C1-type" evidence="1">
    <location>
        <begin position="19"/>
        <end position="74"/>
    </location>
</feature>
<reference evidence="2 3" key="1">
    <citation type="submission" date="2015-06" db="EMBL/GenBank/DDBJ databases">
        <title>Cloning and characterization of the uncialamcin biosynthetic gene cluster.</title>
        <authorList>
            <person name="Yan X."/>
            <person name="Huang T."/>
            <person name="Ge H."/>
            <person name="Shen B."/>
        </authorList>
    </citation>
    <scope>NUCLEOTIDE SEQUENCE [LARGE SCALE GENOMIC DNA]</scope>
    <source>
        <strain evidence="2 3">DCA2648</strain>
    </source>
</reference>
<dbReference type="CDD" id="cd00093">
    <property type="entry name" value="HTH_XRE"/>
    <property type="match status" value="1"/>
</dbReference>
<evidence type="ECO:0000259" key="1">
    <source>
        <dbReference type="SMART" id="SM00530"/>
    </source>
</evidence>
<gene>
    <name evidence="2" type="ORF">AB852_35390</name>
</gene>
<protein>
    <recommendedName>
        <fullName evidence="1">HTH cro/C1-type domain-containing protein</fullName>
    </recommendedName>
</protein>
<dbReference type="EMBL" id="LFBV01000012">
    <property type="protein sequence ID" value="OKH90455.1"/>
    <property type="molecule type" value="Genomic_DNA"/>
</dbReference>